<dbReference type="GeneID" id="105441787"/>
<feature type="compositionally biased region" description="Basic and acidic residues" evidence="14">
    <location>
        <begin position="501"/>
        <end position="510"/>
    </location>
</feature>
<dbReference type="OMA" id="RYSAGCQ"/>
<keyword evidence="9" id="KW-0446">Lipid-binding</keyword>
<keyword evidence="7" id="KW-1000">Mitochondrion outer membrane</keyword>
<comment type="similarity">
    <text evidence="4">Belongs to the MIEAP family.</text>
</comment>
<evidence type="ECO:0000256" key="2">
    <source>
        <dbReference type="ARBA" id="ARBA00004305"/>
    </source>
</evidence>
<evidence type="ECO:0000256" key="14">
    <source>
        <dbReference type="SAM" id="MobiDB-lite"/>
    </source>
</evidence>
<feature type="compositionally biased region" description="Basic and acidic residues" evidence="14">
    <location>
        <begin position="592"/>
        <end position="604"/>
    </location>
</feature>
<feature type="compositionally biased region" description="Low complexity" evidence="14">
    <location>
        <begin position="605"/>
        <end position="616"/>
    </location>
</feature>
<evidence type="ECO:0000313" key="16">
    <source>
        <dbReference type="EnsemblMetazoa" id="XP_030842020"/>
    </source>
</evidence>
<reference evidence="17" key="1">
    <citation type="submission" date="2015-02" db="EMBL/GenBank/DDBJ databases">
        <title>Genome sequencing for Strongylocentrotus purpuratus.</title>
        <authorList>
            <person name="Murali S."/>
            <person name="Liu Y."/>
            <person name="Vee V."/>
            <person name="English A."/>
            <person name="Wang M."/>
            <person name="Skinner E."/>
            <person name="Han Y."/>
            <person name="Muzny D.M."/>
            <person name="Worley K.C."/>
            <person name="Gibbs R.A."/>
        </authorList>
    </citation>
    <scope>NUCLEOTIDE SEQUENCE</scope>
</reference>
<dbReference type="InterPro" id="IPR026169">
    <property type="entry name" value="MIEAP"/>
</dbReference>
<dbReference type="PANTHER" id="PTHR21771">
    <property type="entry name" value="MITOCHONDRIA-EATING PROTEIN-RELATED"/>
    <property type="match status" value="1"/>
</dbReference>
<evidence type="ECO:0000256" key="9">
    <source>
        <dbReference type="ARBA" id="ARBA00023121"/>
    </source>
</evidence>
<proteinExistence type="inferred from homology"/>
<sequence length="936" mass="104533">MSMMYSTVSSAYSSAPNSMAVGPRQRRTTRRAPAPNINGQSGPWMDSSWVQSFSSQGPSPLGNPQDLNPAFALRKIVLLLEKQKYIDVSQLINQLNNVAIKSILHELPIHVFLENIPDSLVALESLYSKLFVLDPENFPVDKLAIEATVFQIVRHLALADSMLDNGSTQANADLIGSIRNILQIVLFVKPDIVSVVHARKKMMDNALQGIGEHSLVKVAGSLMNLHDGLKIEFEKTTTSYKTAIQQLEQLSLSNHKPVTLKSFANRPLPSANHQVLMTFTEEEIQERLFKNKTVLNAVESNMTNQLPHLIKNLKERIENDKNALLAFGRIRREIKGISGDAKVAPVLSQYSRSLRSVLDVFKVLLEEHYPESKTQDLNFPDLDDQVLKLEDVDGVASGGSAQLDAAKSNSTDIYAGIADADIPPPPTHSPPPVPSRTPPTLPTSPTSLHSETEIGNSSLPSKESQHRRARSRDRSRRKKGTKSRASSRAISLDRSQVVISRPERESVEDSRDFQVMMKRINSVSASSPVSPQEREYFSQFGATPSVGRRGLEKRGISPMRNGARSGSVSPTSYRRHLLGEDMPLSELSQRPGIEKEQKGGDSRRSSLSSTSDTQKSTNPSRRQARPTSMYMNGSPSSKADDTYSMLMDESSKREAVEKERDKVIRMHYKAQTELHKTKEDLRIAMDKINRLQENERRLNQEVTKLSSHPAPANNNEANVVKSKRNIVGDLLYEYDKLYSDDRAKAWVSLNVMSEQKQFEDSDDLKDKVLFSVIVLAFRTAKNTMESIQGGVQQLLQTSHTQANGGEARVNHGNNQQKGKTNGELLQFLRRLGDGYDLTPLTQEVGKQLFSALYDYPKLKTSVELSNFIERCVSLAWRLTIQDPPLTITYDNMTFNSDTHQRAPATNRRSTTVKSFLWPCLVEESTGLCVYRGVVLT</sequence>
<dbReference type="GO" id="GO:0035695">
    <property type="term" value="P:mitophagy by internal vacuole formation"/>
    <property type="evidence" value="ECO:0000318"/>
    <property type="project" value="GO_Central"/>
</dbReference>
<feature type="region of interest" description="Disordered" evidence="14">
    <location>
        <begin position="539"/>
        <end position="659"/>
    </location>
</feature>
<dbReference type="GO" id="GO:0008289">
    <property type="term" value="F:lipid binding"/>
    <property type="evidence" value="ECO:0007669"/>
    <property type="project" value="UniProtKB-KW"/>
</dbReference>
<dbReference type="Pfam" id="PF16026">
    <property type="entry name" value="MIEAP"/>
    <property type="match status" value="1"/>
</dbReference>
<dbReference type="GO" id="GO:0035694">
    <property type="term" value="P:mitochondrial protein catabolic process"/>
    <property type="evidence" value="ECO:0000318"/>
    <property type="project" value="GO_Central"/>
</dbReference>
<keyword evidence="6" id="KW-0963">Cytoplasm</keyword>
<evidence type="ECO:0000256" key="7">
    <source>
        <dbReference type="ARBA" id="ARBA00022787"/>
    </source>
</evidence>
<keyword evidence="17" id="KW-1185">Reference proteome</keyword>
<dbReference type="KEGG" id="spu:105441787"/>
<evidence type="ECO:0000256" key="6">
    <source>
        <dbReference type="ARBA" id="ARBA00022490"/>
    </source>
</evidence>
<evidence type="ECO:0000256" key="1">
    <source>
        <dbReference type="ARBA" id="ARBA00004294"/>
    </source>
</evidence>
<feature type="coiled-coil region" evidence="13">
    <location>
        <begin position="674"/>
        <end position="708"/>
    </location>
</feature>
<keyword evidence="11" id="KW-0472">Membrane</keyword>
<keyword evidence="8 13" id="KW-0175">Coiled coil</keyword>
<dbReference type="InterPro" id="IPR031981">
    <property type="entry name" value="MIEAP_C"/>
</dbReference>
<dbReference type="PANTHER" id="PTHR21771:SF1">
    <property type="entry name" value="MITOCHONDRIA-EATING PROTEIN"/>
    <property type="match status" value="1"/>
</dbReference>
<comment type="subcellular location">
    <subcellularLocation>
        <location evidence="3">Cytoplasm</location>
    </subcellularLocation>
    <subcellularLocation>
        <location evidence="2">Mitochondrion matrix</location>
    </subcellularLocation>
    <subcellularLocation>
        <location evidence="1">Mitochondrion outer membrane</location>
    </subcellularLocation>
</comment>
<organism evidence="16 17">
    <name type="scientific">Strongylocentrotus purpuratus</name>
    <name type="common">Purple sea urchin</name>
    <dbReference type="NCBI Taxonomy" id="7668"/>
    <lineage>
        <taxon>Eukaryota</taxon>
        <taxon>Metazoa</taxon>
        <taxon>Echinodermata</taxon>
        <taxon>Eleutherozoa</taxon>
        <taxon>Echinozoa</taxon>
        <taxon>Echinoidea</taxon>
        <taxon>Euechinoidea</taxon>
        <taxon>Echinacea</taxon>
        <taxon>Camarodonta</taxon>
        <taxon>Echinidea</taxon>
        <taxon>Strongylocentrotidae</taxon>
        <taxon>Strongylocentrotus</taxon>
    </lineage>
</organism>
<accession>A0A7M7NWM4</accession>
<dbReference type="RefSeq" id="XP_030842019.1">
    <property type="nucleotide sequence ID" value="XM_030986159.1"/>
</dbReference>
<name>A0A7M7NWM4_STRPU</name>
<dbReference type="EnsemblMetazoa" id="XM_030986160">
    <property type="protein sequence ID" value="XP_030842020"/>
    <property type="gene ID" value="LOC105441787"/>
</dbReference>
<evidence type="ECO:0000259" key="15">
    <source>
        <dbReference type="Pfam" id="PF16026"/>
    </source>
</evidence>
<evidence type="ECO:0000313" key="17">
    <source>
        <dbReference type="Proteomes" id="UP000007110"/>
    </source>
</evidence>
<feature type="compositionally biased region" description="Basic residues" evidence="14">
    <location>
        <begin position="465"/>
        <end position="482"/>
    </location>
</feature>
<dbReference type="AlphaFoldDB" id="A0A7M7NWM4"/>
<dbReference type="GO" id="GO:0005759">
    <property type="term" value="C:mitochondrial matrix"/>
    <property type="evidence" value="ECO:0007669"/>
    <property type="project" value="UniProtKB-SubCell"/>
</dbReference>
<keyword evidence="10" id="KW-0496">Mitochondrion</keyword>
<feature type="compositionally biased region" description="Polar residues" evidence="14">
    <location>
        <begin position="1"/>
        <end position="17"/>
    </location>
</feature>
<dbReference type="EnsemblMetazoa" id="XM_030986159">
    <property type="protein sequence ID" value="XP_030842019"/>
    <property type="gene ID" value="LOC105441787"/>
</dbReference>
<evidence type="ECO:0000256" key="12">
    <source>
        <dbReference type="ARBA" id="ARBA00032687"/>
    </source>
</evidence>
<evidence type="ECO:0000256" key="10">
    <source>
        <dbReference type="ARBA" id="ARBA00023128"/>
    </source>
</evidence>
<feature type="compositionally biased region" description="Pro residues" evidence="14">
    <location>
        <begin position="422"/>
        <end position="442"/>
    </location>
</feature>
<reference evidence="16" key="2">
    <citation type="submission" date="2021-01" db="UniProtKB">
        <authorList>
            <consortium name="EnsemblMetazoa"/>
        </authorList>
    </citation>
    <scope>IDENTIFICATION</scope>
</reference>
<feature type="domain" description="Mitochondria-eating protein C-terminal" evidence="15">
    <location>
        <begin position="730"/>
        <end position="936"/>
    </location>
</feature>
<dbReference type="Proteomes" id="UP000007110">
    <property type="component" value="Unassembled WGS sequence"/>
</dbReference>
<feature type="region of interest" description="Disordered" evidence="14">
    <location>
        <begin position="416"/>
        <end position="510"/>
    </location>
</feature>
<protein>
    <recommendedName>
        <fullName evidence="5">Mitochondria-eating protein</fullName>
    </recommendedName>
    <alternativeName>
        <fullName evidence="12">Spermatogenesis-associated protein 18</fullName>
    </alternativeName>
</protein>
<evidence type="ECO:0000256" key="5">
    <source>
        <dbReference type="ARBA" id="ARBA00019863"/>
    </source>
</evidence>
<dbReference type="OrthoDB" id="6047381at2759"/>
<evidence type="ECO:0000256" key="11">
    <source>
        <dbReference type="ARBA" id="ARBA00023136"/>
    </source>
</evidence>
<dbReference type="InParanoid" id="A0A7M7NWM4"/>
<evidence type="ECO:0000256" key="4">
    <source>
        <dbReference type="ARBA" id="ARBA00008233"/>
    </source>
</evidence>
<dbReference type="GO" id="GO:0005741">
    <property type="term" value="C:mitochondrial outer membrane"/>
    <property type="evidence" value="ECO:0000318"/>
    <property type="project" value="GO_Central"/>
</dbReference>
<evidence type="ECO:0000256" key="3">
    <source>
        <dbReference type="ARBA" id="ARBA00004496"/>
    </source>
</evidence>
<feature type="compositionally biased region" description="Polar residues" evidence="14">
    <location>
        <begin position="453"/>
        <end position="462"/>
    </location>
</feature>
<evidence type="ECO:0000256" key="8">
    <source>
        <dbReference type="ARBA" id="ARBA00023054"/>
    </source>
</evidence>
<dbReference type="RefSeq" id="XP_030842020.1">
    <property type="nucleotide sequence ID" value="XM_030986160.1"/>
</dbReference>
<feature type="region of interest" description="Disordered" evidence="14">
    <location>
        <begin position="1"/>
        <end position="43"/>
    </location>
</feature>
<evidence type="ECO:0000256" key="13">
    <source>
        <dbReference type="SAM" id="Coils"/>
    </source>
</evidence>
<feature type="compositionally biased region" description="Polar residues" evidence="14">
    <location>
        <begin position="617"/>
        <end position="637"/>
    </location>
</feature>
<feature type="compositionally biased region" description="Basic and acidic residues" evidence="14">
    <location>
        <begin position="649"/>
        <end position="659"/>
    </location>
</feature>